<gene>
    <name evidence="4" type="primary">hhoA_1</name>
    <name evidence="4" type="ORF">Q31a_29390</name>
</gene>
<sequence precursor="true">MLRFCWISMFMLGLVPAGLPVSWADDGRAPGMQDTSTQSLIEQVGPSVLTIKVSGRDGDQLQMGTGFVIDPEGLIATNFHVIGEGRSFTVETRSGRKLPVTGVESSDRPSDLALIRVDVAGDPLPALSLANGELPRQGMQVLAFGNPLGLQDSVVSGIVSAVREVEGREMIQLAIPVQPGNSGGPLVDSQGSVIGIINMKSAIDDNLGFAIPIGQLAMLRENPNPVTIDRWVRLGRIDEKRWTPIFGATWEQRGGLVSARGLGDGFGGRSLCLFREMPDASPKDIAVEVRLDDESGAAGLAFHSDGLHRHYGFYASNGRLRLTCFKGASVYSWQVLEEVGSEHYLPGQWNRLRVRLEPGQLKCFVNGHLVIESIDQQLTSGKFGLVKFRDTNPDFRGFQFGENLPALSLSDQAKELLNELVEQPDNLSAVGASQVSLLGQSGDAVSRELQHQAVQWEQRAERLRKLAADVQMAPTLERLAELMAAPSAADSQLLQGSLLIAKLDNPDIDVDAYVGRVDAMAAEIRESFPEDADAVERRDALHRYLFEENGFHGDRAEYDHPANSHLNSVIDDREGLPITLSILYMELGKRLGLSLEGVGLPGHFVVKHVIEDSAEQLVDVFERGRLLSREDAAAIVAAYVHRALTDEDLRGQTVDQILARVLNNLIGVAGRTQDGESIHRYCGALIAVRPTSIEARLLRSQVRAVTDRRGGAIEDLDWLIEQNPAGIDHEAVMRMRESLLP</sequence>
<dbReference type="Pfam" id="PF13369">
    <property type="entry name" value="Transglut_core2"/>
    <property type="match status" value="1"/>
</dbReference>
<dbReference type="Proteomes" id="UP000318017">
    <property type="component" value="Chromosome"/>
</dbReference>
<evidence type="ECO:0000256" key="1">
    <source>
        <dbReference type="ARBA" id="ARBA00007100"/>
    </source>
</evidence>
<evidence type="ECO:0000259" key="3">
    <source>
        <dbReference type="Pfam" id="PF13369"/>
    </source>
</evidence>
<dbReference type="Gene3D" id="2.60.120.560">
    <property type="entry name" value="Exo-inulinase, domain 1"/>
    <property type="match status" value="1"/>
</dbReference>
<dbReference type="KEGG" id="ahel:Q31a_29390"/>
<keyword evidence="2" id="KW-0732">Signal</keyword>
<feature type="chain" id="PRO_5021730667" evidence="2">
    <location>
        <begin position="25"/>
        <end position="741"/>
    </location>
</feature>
<evidence type="ECO:0000313" key="4">
    <source>
        <dbReference type="EMBL" id="QDV24619.1"/>
    </source>
</evidence>
<dbReference type="SUPFAM" id="SSF50494">
    <property type="entry name" value="Trypsin-like serine proteases"/>
    <property type="match status" value="1"/>
</dbReference>
<dbReference type="InterPro" id="IPR001940">
    <property type="entry name" value="Peptidase_S1C"/>
</dbReference>
<dbReference type="InterPro" id="IPR032698">
    <property type="entry name" value="SirB1_N"/>
</dbReference>
<reference evidence="4 5" key="1">
    <citation type="submission" date="2019-02" db="EMBL/GenBank/DDBJ databases">
        <title>Deep-cultivation of Planctomycetes and their phenomic and genomic characterization uncovers novel biology.</title>
        <authorList>
            <person name="Wiegand S."/>
            <person name="Jogler M."/>
            <person name="Boedeker C."/>
            <person name="Pinto D."/>
            <person name="Vollmers J."/>
            <person name="Rivas-Marin E."/>
            <person name="Kohn T."/>
            <person name="Peeters S.H."/>
            <person name="Heuer A."/>
            <person name="Rast P."/>
            <person name="Oberbeckmann S."/>
            <person name="Bunk B."/>
            <person name="Jeske O."/>
            <person name="Meyerdierks A."/>
            <person name="Storesund J.E."/>
            <person name="Kallscheuer N."/>
            <person name="Luecker S."/>
            <person name="Lage O.M."/>
            <person name="Pohl T."/>
            <person name="Merkel B.J."/>
            <person name="Hornburger P."/>
            <person name="Mueller R.-W."/>
            <person name="Bruemmer F."/>
            <person name="Labrenz M."/>
            <person name="Spormann A.M."/>
            <person name="Op den Camp H."/>
            <person name="Overmann J."/>
            <person name="Amann R."/>
            <person name="Jetten M.S.M."/>
            <person name="Mascher T."/>
            <person name="Medema M.H."/>
            <person name="Devos D.P."/>
            <person name="Kaster A.-K."/>
            <person name="Ovreas L."/>
            <person name="Rohde M."/>
            <person name="Galperin M.Y."/>
            <person name="Jogler C."/>
        </authorList>
    </citation>
    <scope>NUCLEOTIDE SEQUENCE [LARGE SCALE GENOMIC DNA]</scope>
    <source>
        <strain evidence="4 5">Q31a</strain>
    </source>
</reference>
<accession>A0A518G7Q8</accession>
<dbReference type="RefSeq" id="WP_145078476.1">
    <property type="nucleotide sequence ID" value="NZ_CP036298.1"/>
</dbReference>
<dbReference type="SUPFAM" id="SSF49899">
    <property type="entry name" value="Concanavalin A-like lectins/glucanases"/>
    <property type="match status" value="1"/>
</dbReference>
<evidence type="ECO:0000313" key="5">
    <source>
        <dbReference type="Proteomes" id="UP000318017"/>
    </source>
</evidence>
<dbReference type="GO" id="GO:0004252">
    <property type="term" value="F:serine-type endopeptidase activity"/>
    <property type="evidence" value="ECO:0007669"/>
    <property type="project" value="InterPro"/>
</dbReference>
<dbReference type="PRINTS" id="PR00834">
    <property type="entry name" value="PROTEASES2C"/>
</dbReference>
<dbReference type="EMBL" id="CP036298">
    <property type="protein sequence ID" value="QDV24619.1"/>
    <property type="molecule type" value="Genomic_DNA"/>
</dbReference>
<name>A0A518G7Q8_9BACT</name>
<keyword evidence="5" id="KW-1185">Reference proteome</keyword>
<dbReference type="InterPro" id="IPR009003">
    <property type="entry name" value="Peptidase_S1_PA"/>
</dbReference>
<dbReference type="OrthoDB" id="248175at2"/>
<dbReference type="Gene3D" id="2.40.10.120">
    <property type="match status" value="1"/>
</dbReference>
<dbReference type="AlphaFoldDB" id="A0A518G7Q8"/>
<dbReference type="PANTHER" id="PTHR22939:SF129">
    <property type="entry name" value="SERINE PROTEASE HTRA2, MITOCHONDRIAL"/>
    <property type="match status" value="1"/>
</dbReference>
<keyword evidence="4" id="KW-0645">Protease</keyword>
<dbReference type="GO" id="GO:0006508">
    <property type="term" value="P:proteolysis"/>
    <property type="evidence" value="ECO:0007669"/>
    <property type="project" value="UniProtKB-KW"/>
</dbReference>
<dbReference type="InterPro" id="IPR013320">
    <property type="entry name" value="ConA-like_dom_sf"/>
</dbReference>
<keyword evidence="4" id="KW-0378">Hydrolase</keyword>
<evidence type="ECO:0000256" key="2">
    <source>
        <dbReference type="SAM" id="SignalP"/>
    </source>
</evidence>
<dbReference type="Pfam" id="PF13365">
    <property type="entry name" value="Trypsin_2"/>
    <property type="match status" value="1"/>
</dbReference>
<organism evidence="4 5">
    <name type="scientific">Aureliella helgolandensis</name>
    <dbReference type="NCBI Taxonomy" id="2527968"/>
    <lineage>
        <taxon>Bacteria</taxon>
        <taxon>Pseudomonadati</taxon>
        <taxon>Planctomycetota</taxon>
        <taxon>Planctomycetia</taxon>
        <taxon>Pirellulales</taxon>
        <taxon>Pirellulaceae</taxon>
        <taxon>Aureliella</taxon>
    </lineage>
</organism>
<proteinExistence type="inferred from homology"/>
<feature type="signal peptide" evidence="2">
    <location>
        <begin position="1"/>
        <end position="24"/>
    </location>
</feature>
<feature type="domain" description="Protein SirB1 N-terminal" evidence="3">
    <location>
        <begin position="512"/>
        <end position="663"/>
    </location>
</feature>
<dbReference type="PANTHER" id="PTHR22939">
    <property type="entry name" value="SERINE PROTEASE FAMILY S1C HTRA-RELATED"/>
    <property type="match status" value="1"/>
</dbReference>
<comment type="similarity">
    <text evidence="1">Belongs to the UPF0162 family.</text>
</comment>
<protein>
    <submittedName>
        <fullName evidence="4">Serine protease HhoA</fullName>
    </submittedName>
</protein>